<dbReference type="EMBL" id="HG793127">
    <property type="protein sequence ID" value="CDK26402.1"/>
    <property type="molecule type" value="Genomic_DNA"/>
</dbReference>
<organism evidence="1 2">
    <name type="scientific">Kuraishia capsulata CBS 1993</name>
    <dbReference type="NCBI Taxonomy" id="1382522"/>
    <lineage>
        <taxon>Eukaryota</taxon>
        <taxon>Fungi</taxon>
        <taxon>Dikarya</taxon>
        <taxon>Ascomycota</taxon>
        <taxon>Saccharomycotina</taxon>
        <taxon>Pichiomycetes</taxon>
        <taxon>Pichiales</taxon>
        <taxon>Pichiaceae</taxon>
        <taxon>Kuraishia</taxon>
    </lineage>
</organism>
<keyword evidence="2" id="KW-1185">Reference proteome</keyword>
<dbReference type="Proteomes" id="UP000019384">
    <property type="component" value="Unassembled WGS sequence"/>
</dbReference>
<dbReference type="AlphaFoldDB" id="W6MN09"/>
<evidence type="ECO:0000313" key="1">
    <source>
        <dbReference type="EMBL" id="CDK26402.1"/>
    </source>
</evidence>
<reference evidence="1" key="1">
    <citation type="submission" date="2013-12" db="EMBL/GenBank/DDBJ databases">
        <authorList>
            <person name="Genoscope - CEA"/>
        </authorList>
    </citation>
    <scope>NUCLEOTIDE SEQUENCE</scope>
    <source>
        <strain evidence="1">CBS 1993</strain>
    </source>
</reference>
<sequence>MATIHFTTKPLALSDDVDNI</sequence>
<accession>W6MN09</accession>
<proteinExistence type="predicted"/>
<reference evidence="1" key="2">
    <citation type="submission" date="2014-02" db="EMBL/GenBank/DDBJ databases">
        <title>Complete DNA sequence of /Kuraishia capsulata/ illustrates novel genomic features among budding yeasts (/Saccharomycotina/).</title>
        <authorList>
            <person name="Morales L."/>
            <person name="Noel B."/>
            <person name="Porcel B."/>
            <person name="Marcet-Houben M."/>
            <person name="Hullo M-F."/>
            <person name="Sacerdot C."/>
            <person name="Tekaia F."/>
            <person name="Leh-Louis V."/>
            <person name="Despons L."/>
            <person name="Khanna V."/>
            <person name="Aury J-M."/>
            <person name="Barbe V."/>
            <person name="Couloux A."/>
            <person name="Labadie K."/>
            <person name="Pelletier E."/>
            <person name="Souciet J-L."/>
            <person name="Boekhout T."/>
            <person name="Gabaldon T."/>
            <person name="Wincker P."/>
            <person name="Dujon B."/>
        </authorList>
    </citation>
    <scope>NUCLEOTIDE SEQUENCE</scope>
    <source>
        <strain evidence="1">CBS 1993</strain>
    </source>
</reference>
<gene>
    <name evidence="1" type="ORF">KUCA_T00002374001</name>
</gene>
<protein>
    <submittedName>
        <fullName evidence="1">Uncharacterized protein</fullName>
    </submittedName>
</protein>
<name>W6MN09_9ASCO</name>
<evidence type="ECO:0000313" key="2">
    <source>
        <dbReference type="Proteomes" id="UP000019384"/>
    </source>
</evidence>
<dbReference type="HOGENOM" id="CLU_3428534_0_0_1"/>